<evidence type="ECO:0000256" key="1">
    <source>
        <dbReference type="SAM" id="MobiDB-lite"/>
    </source>
</evidence>
<feature type="region of interest" description="Disordered" evidence="1">
    <location>
        <begin position="133"/>
        <end position="155"/>
    </location>
</feature>
<protein>
    <submittedName>
        <fullName evidence="2">LAQU0S21e00320g1_1</fullName>
    </submittedName>
</protein>
<evidence type="ECO:0000313" key="2">
    <source>
        <dbReference type="EMBL" id="CUS24870.1"/>
    </source>
</evidence>
<dbReference type="Proteomes" id="UP000236544">
    <property type="component" value="Unassembled WGS sequence"/>
</dbReference>
<sequence length="155" mass="17304">MSRRIVCVEEFSKQYEVPEEVSRRFLPRNDVCVVSEDEFEKVRLTRKREAESQLSTVMLKKASCGGWSAERPAETHEDYTLNSEAPEGAGRSLTLELDSFQLLDSDGDAEAESSMVLFTSSRIEYDSDTGVLLQSGDFASEPDTSMRAESTSDTP</sequence>
<name>A0A0P1KXC6_9SACH</name>
<dbReference type="OrthoDB" id="4036526at2759"/>
<keyword evidence="3" id="KW-1185">Reference proteome</keyword>
<evidence type="ECO:0000313" key="3">
    <source>
        <dbReference type="Proteomes" id="UP000236544"/>
    </source>
</evidence>
<reference evidence="3" key="1">
    <citation type="submission" date="2015-10" db="EMBL/GenBank/DDBJ databases">
        <authorList>
            <person name="Devillers H."/>
        </authorList>
    </citation>
    <scope>NUCLEOTIDE SEQUENCE [LARGE SCALE GENOMIC DNA]</scope>
</reference>
<organism evidence="2 3">
    <name type="scientific">Lachancea quebecensis</name>
    <dbReference type="NCBI Taxonomy" id="1654605"/>
    <lineage>
        <taxon>Eukaryota</taxon>
        <taxon>Fungi</taxon>
        <taxon>Dikarya</taxon>
        <taxon>Ascomycota</taxon>
        <taxon>Saccharomycotina</taxon>
        <taxon>Saccharomycetes</taxon>
        <taxon>Saccharomycetales</taxon>
        <taxon>Saccharomycetaceae</taxon>
        <taxon>Lachancea</taxon>
    </lineage>
</organism>
<dbReference type="AlphaFoldDB" id="A0A0P1KXC6"/>
<proteinExistence type="predicted"/>
<accession>A0A0P1KXC6</accession>
<gene>
    <name evidence="2" type="ORF">LAQU0_S21e00320g</name>
</gene>
<dbReference type="EMBL" id="LN890557">
    <property type="protein sequence ID" value="CUS24870.1"/>
    <property type="molecule type" value="Genomic_DNA"/>
</dbReference>